<protein>
    <recommendedName>
        <fullName evidence="2">Ribonuclease H1 N-terminal domain-containing protein</fullName>
    </recommendedName>
</protein>
<dbReference type="EMBL" id="JAUUTY010000004">
    <property type="protein sequence ID" value="KAK1644525.1"/>
    <property type="molecule type" value="Genomic_DNA"/>
</dbReference>
<accession>A0AAD8W762</accession>
<dbReference type="PANTHER" id="PTHR33067:SF31">
    <property type="entry name" value="RNA-DIRECTED DNA POLYMERASE"/>
    <property type="match status" value="1"/>
</dbReference>
<name>A0AAD8W762_LOLMU</name>
<dbReference type="CDD" id="cd00303">
    <property type="entry name" value="retropepsin_like"/>
    <property type="match status" value="1"/>
</dbReference>
<proteinExistence type="predicted"/>
<dbReference type="InterPro" id="IPR011320">
    <property type="entry name" value="RNase_H1_N"/>
</dbReference>
<dbReference type="InterPro" id="IPR021109">
    <property type="entry name" value="Peptidase_aspartic_dom_sf"/>
</dbReference>
<evidence type="ECO:0000256" key="1">
    <source>
        <dbReference type="SAM" id="MobiDB-lite"/>
    </source>
</evidence>
<dbReference type="PANTHER" id="PTHR33067">
    <property type="entry name" value="RNA-DIRECTED DNA POLYMERASE-RELATED"/>
    <property type="match status" value="1"/>
</dbReference>
<dbReference type="Pfam" id="PF01693">
    <property type="entry name" value="Cauli_VI"/>
    <property type="match status" value="1"/>
</dbReference>
<dbReference type="Proteomes" id="UP001231189">
    <property type="component" value="Unassembled WGS sequence"/>
</dbReference>
<feature type="domain" description="Ribonuclease H1 N-terminal" evidence="2">
    <location>
        <begin position="593"/>
        <end position="616"/>
    </location>
</feature>
<organism evidence="3 4">
    <name type="scientific">Lolium multiflorum</name>
    <name type="common">Italian ryegrass</name>
    <name type="synonym">Lolium perenne subsp. multiflorum</name>
    <dbReference type="NCBI Taxonomy" id="4521"/>
    <lineage>
        <taxon>Eukaryota</taxon>
        <taxon>Viridiplantae</taxon>
        <taxon>Streptophyta</taxon>
        <taxon>Embryophyta</taxon>
        <taxon>Tracheophyta</taxon>
        <taxon>Spermatophyta</taxon>
        <taxon>Magnoliopsida</taxon>
        <taxon>Liliopsida</taxon>
        <taxon>Poales</taxon>
        <taxon>Poaceae</taxon>
        <taxon>BOP clade</taxon>
        <taxon>Pooideae</taxon>
        <taxon>Poodae</taxon>
        <taxon>Poeae</taxon>
        <taxon>Poeae Chloroplast Group 2 (Poeae type)</taxon>
        <taxon>Loliodinae</taxon>
        <taxon>Loliinae</taxon>
        <taxon>Lolium</taxon>
    </lineage>
</organism>
<evidence type="ECO:0000313" key="4">
    <source>
        <dbReference type="Proteomes" id="UP001231189"/>
    </source>
</evidence>
<comment type="caution">
    <text evidence="3">The sequence shown here is derived from an EMBL/GenBank/DDBJ whole genome shotgun (WGS) entry which is preliminary data.</text>
</comment>
<sequence>MSITLGAATKLLDDMMINYSEWHTERAPQGKKVNSVEETSSLSDKIDVIMSMLVNGRSNVDPNNVPLASLVAQEENVDVNFIKNNNFNNNAYRNNSGNNYRPYPSANGNGYGNSYGNSYNNNRSVPSGLEAMLKEFISTQTAFNKSVEENLDKIDTIASRVDRLASDVNLLKLKVMPNNDIDNKITTTANAIQVRINENIRLMAELRARWDREENEKLAKENNVAKVWTITTTSNANSSHVAAPPTINGKIIGVGNVSTPSAKRTKLPEIAKTAETACDKTAEIFSNLGNNDPIAVAHNDLDFYDCHISEVIKFLQKLAKSPNASAINLAFTKHITNALIKAREEKLKLETSIPRKLEDGWEPIIKMKFNDFECNALCDLGASISVMPKKIYDMLDLPPLKNCYLDVNLADNVKKKPLGRIDNVHITVNNNLVPVDFVVLDIECNASCPIVLGRPFLRTVGAVIDMREANPAPEDADTQESDTVNLDADKHDAPEKPTAGKRKRGAFADDELVAFTNMTVAVKDVAQAIRDNKPTDMHPDLYNAVMDMLGFAEDDLMAALSHLVDHKAQGSSFVGMIEPHRVLWLRNYLGKVCQDQVNGYSNNSYRGYATLEEAQQEYLTFLEEELLEDQAIDDAVPLAQLPPEEVHALQGAPPEVRPSRVKDYIIAFLIVVIVRIMFF</sequence>
<keyword evidence="4" id="KW-1185">Reference proteome</keyword>
<gene>
    <name evidence="3" type="ORF">QYE76_062330</name>
</gene>
<dbReference type="Gene3D" id="2.40.70.10">
    <property type="entry name" value="Acid Proteases"/>
    <property type="match status" value="1"/>
</dbReference>
<reference evidence="3" key="1">
    <citation type="submission" date="2023-07" db="EMBL/GenBank/DDBJ databases">
        <title>A chromosome-level genome assembly of Lolium multiflorum.</title>
        <authorList>
            <person name="Chen Y."/>
            <person name="Copetti D."/>
            <person name="Kolliker R."/>
            <person name="Studer B."/>
        </authorList>
    </citation>
    <scope>NUCLEOTIDE SEQUENCE</scope>
    <source>
        <strain evidence="3">02402/16</strain>
        <tissue evidence="3">Leaf</tissue>
    </source>
</reference>
<evidence type="ECO:0000313" key="3">
    <source>
        <dbReference type="EMBL" id="KAK1644525.1"/>
    </source>
</evidence>
<feature type="region of interest" description="Disordered" evidence="1">
    <location>
        <begin position="469"/>
        <end position="503"/>
    </location>
</feature>
<dbReference type="AlphaFoldDB" id="A0AAD8W762"/>
<dbReference type="SUPFAM" id="SSF50630">
    <property type="entry name" value="Acid proteases"/>
    <property type="match status" value="1"/>
</dbReference>
<evidence type="ECO:0000259" key="2">
    <source>
        <dbReference type="Pfam" id="PF01693"/>
    </source>
</evidence>